<reference evidence="3 4" key="1">
    <citation type="submission" date="2017-04" db="EMBL/GenBank/DDBJ databases">
        <authorList>
            <person name="Afonso C.L."/>
            <person name="Miller P.J."/>
            <person name="Scott M.A."/>
            <person name="Spackman E."/>
            <person name="Goraichik I."/>
            <person name="Dimitrov K.M."/>
            <person name="Suarez D.L."/>
            <person name="Swayne D.E."/>
        </authorList>
    </citation>
    <scope>NUCLEOTIDE SEQUENCE [LARGE SCALE GENOMIC DNA]</scope>
    <source>
        <strain evidence="3 4">CGMCC 1.12708</strain>
    </source>
</reference>
<feature type="transmembrane region" description="Helical" evidence="1">
    <location>
        <begin position="53"/>
        <end position="73"/>
    </location>
</feature>
<gene>
    <name evidence="3" type="ORF">SAMN06296427_1136</name>
</gene>
<feature type="transmembrane region" description="Helical" evidence="1">
    <location>
        <begin position="85"/>
        <end position="109"/>
    </location>
</feature>
<protein>
    <submittedName>
        <fullName evidence="3">Transcriptional regulator, LytTR family</fullName>
    </submittedName>
</protein>
<accession>A0A1W2D1I7</accession>
<dbReference type="InterPro" id="IPR046947">
    <property type="entry name" value="LytR-like"/>
</dbReference>
<keyword evidence="1" id="KW-0472">Membrane</keyword>
<feature type="transmembrane region" description="Helical" evidence="1">
    <location>
        <begin position="121"/>
        <end position="144"/>
    </location>
</feature>
<feature type="domain" description="HTH LytTR-type" evidence="2">
    <location>
        <begin position="170"/>
        <end position="274"/>
    </location>
</feature>
<evidence type="ECO:0000313" key="4">
    <source>
        <dbReference type="Proteomes" id="UP000192393"/>
    </source>
</evidence>
<proteinExistence type="predicted"/>
<dbReference type="Pfam" id="PF04397">
    <property type="entry name" value="LytTR"/>
    <property type="match status" value="1"/>
</dbReference>
<keyword evidence="4" id="KW-1185">Reference proteome</keyword>
<organism evidence="3 4">
    <name type="scientific">Moheibacter sediminis</name>
    <dbReference type="NCBI Taxonomy" id="1434700"/>
    <lineage>
        <taxon>Bacteria</taxon>
        <taxon>Pseudomonadati</taxon>
        <taxon>Bacteroidota</taxon>
        <taxon>Flavobacteriia</taxon>
        <taxon>Flavobacteriales</taxon>
        <taxon>Weeksellaceae</taxon>
        <taxon>Moheibacter</taxon>
    </lineage>
</organism>
<dbReference type="AlphaFoldDB" id="A0A1W2D1I7"/>
<dbReference type="SMART" id="SM00850">
    <property type="entry name" value="LytTR"/>
    <property type="match status" value="1"/>
</dbReference>
<evidence type="ECO:0000313" key="3">
    <source>
        <dbReference type="EMBL" id="SMC90878.1"/>
    </source>
</evidence>
<dbReference type="RefSeq" id="WP_084019050.1">
    <property type="nucleotide sequence ID" value="NZ_FWXS01000013.1"/>
</dbReference>
<dbReference type="Gene3D" id="2.40.50.1020">
    <property type="entry name" value="LytTr DNA-binding domain"/>
    <property type="match status" value="1"/>
</dbReference>
<dbReference type="OrthoDB" id="2962330at2"/>
<evidence type="ECO:0000256" key="1">
    <source>
        <dbReference type="SAM" id="Phobius"/>
    </source>
</evidence>
<dbReference type="GO" id="GO:0003677">
    <property type="term" value="F:DNA binding"/>
    <property type="evidence" value="ECO:0007669"/>
    <property type="project" value="InterPro"/>
</dbReference>
<name>A0A1W2D1I7_9FLAO</name>
<dbReference type="InterPro" id="IPR007492">
    <property type="entry name" value="LytTR_DNA-bd_dom"/>
</dbReference>
<dbReference type="EMBL" id="FWXS01000013">
    <property type="protein sequence ID" value="SMC90878.1"/>
    <property type="molecule type" value="Genomic_DNA"/>
</dbReference>
<evidence type="ECO:0000259" key="2">
    <source>
        <dbReference type="PROSITE" id="PS50930"/>
    </source>
</evidence>
<feature type="transmembrane region" description="Helical" evidence="1">
    <location>
        <begin position="20"/>
        <end position="41"/>
    </location>
</feature>
<dbReference type="STRING" id="1434700.SAMN06296427_1136"/>
<keyword evidence="1" id="KW-0812">Transmembrane</keyword>
<dbReference type="Proteomes" id="UP000192393">
    <property type="component" value="Unassembled WGS sequence"/>
</dbReference>
<dbReference type="PANTHER" id="PTHR37299">
    <property type="entry name" value="TRANSCRIPTIONAL REGULATOR-RELATED"/>
    <property type="match status" value="1"/>
</dbReference>
<keyword evidence="1" id="KW-1133">Transmembrane helix</keyword>
<dbReference type="PANTHER" id="PTHR37299:SF1">
    <property type="entry name" value="STAGE 0 SPORULATION PROTEIN A HOMOLOG"/>
    <property type="match status" value="1"/>
</dbReference>
<dbReference type="GO" id="GO:0000156">
    <property type="term" value="F:phosphorelay response regulator activity"/>
    <property type="evidence" value="ECO:0007669"/>
    <property type="project" value="InterPro"/>
</dbReference>
<sequence>MSVLKIQQTYEGIQEKKKLIFISFLAVMLIINVFVDYLFTLLRNSSFYISESLLFSSYWIIYVPVLFLFSKFIKRTEKSELKLTGTIAVIAIHLIIYPALVWLISYLFYDHTFSYWQTFSFAISTYFIKTVIIYGCSLLAFILLNKKTQLSFISTEEEREKQKQNFINSIQISDNNRKLLLAVDEILYFSANSPYINIYHPAKKYLYNGTLKSLEGQLNEGQFVRIHKSCIVNIYKISSIQSRQNGDYDIALLDKTIVRLSRNYTKNFKLKYKLKMKD</sequence>
<dbReference type="PROSITE" id="PS50930">
    <property type="entry name" value="HTH_LYTTR"/>
    <property type="match status" value="1"/>
</dbReference>